<keyword evidence="17" id="KW-0449">Lipoprotein</keyword>
<evidence type="ECO:0000256" key="10">
    <source>
        <dbReference type="ARBA" id="ARBA00022729"/>
    </source>
</evidence>
<evidence type="ECO:0000256" key="1">
    <source>
        <dbReference type="ARBA" id="ARBA00001941"/>
    </source>
</evidence>
<evidence type="ECO:0000256" key="4">
    <source>
        <dbReference type="ARBA" id="ARBA00010973"/>
    </source>
</evidence>
<dbReference type="GO" id="GO:0098552">
    <property type="term" value="C:side of membrane"/>
    <property type="evidence" value="ECO:0007669"/>
    <property type="project" value="UniProtKB-KW"/>
</dbReference>
<dbReference type="Proteomes" id="UP000292702">
    <property type="component" value="Unassembled WGS sequence"/>
</dbReference>
<evidence type="ECO:0000256" key="23">
    <source>
        <dbReference type="SAM" id="SignalP"/>
    </source>
</evidence>
<keyword evidence="10 23" id="KW-0732">Signal</keyword>
<dbReference type="AlphaFoldDB" id="A0A4R0RNB7"/>
<keyword evidence="12" id="KW-0146">Chitin degradation</keyword>
<evidence type="ECO:0000256" key="19">
    <source>
        <dbReference type="ARBA" id="ARBA00023326"/>
    </source>
</evidence>
<evidence type="ECO:0000256" key="16">
    <source>
        <dbReference type="ARBA" id="ARBA00023285"/>
    </source>
</evidence>
<dbReference type="SUPFAM" id="SSF88713">
    <property type="entry name" value="Glycoside hydrolase/deacetylase"/>
    <property type="match status" value="1"/>
</dbReference>
<keyword evidence="14" id="KW-0325">Glycoprotein</keyword>
<keyword evidence="5" id="KW-1003">Cell membrane</keyword>
<evidence type="ECO:0000313" key="26">
    <source>
        <dbReference type="Proteomes" id="UP000292702"/>
    </source>
</evidence>
<comment type="catalytic activity">
    <reaction evidence="21">
        <text>[(1-&gt;4)-N-acetyl-beta-D-glucosaminyl](n) + n H2O = chitosan + n acetate</text>
        <dbReference type="Rhea" id="RHEA:10464"/>
        <dbReference type="Rhea" id="RHEA-COMP:9593"/>
        <dbReference type="Rhea" id="RHEA-COMP:9597"/>
        <dbReference type="ChEBI" id="CHEBI:15377"/>
        <dbReference type="ChEBI" id="CHEBI:17029"/>
        <dbReference type="ChEBI" id="CHEBI:30089"/>
        <dbReference type="ChEBI" id="CHEBI:57704"/>
        <dbReference type="EC" id="3.5.1.41"/>
    </reaction>
    <physiologicalReaction direction="left-to-right" evidence="21">
        <dbReference type="Rhea" id="RHEA:10465"/>
    </physiologicalReaction>
</comment>
<reference evidence="25 26" key="1">
    <citation type="submission" date="2018-11" db="EMBL/GenBank/DDBJ databases">
        <title>Genome assembly of Steccherinum ochraceum LE-BIN_3174, the white-rot fungus of the Steccherinaceae family (The Residual Polyporoid clade, Polyporales, Basidiomycota).</title>
        <authorList>
            <person name="Fedorova T.V."/>
            <person name="Glazunova O.A."/>
            <person name="Landesman E.O."/>
            <person name="Moiseenko K.V."/>
            <person name="Psurtseva N.V."/>
            <person name="Savinova O.S."/>
            <person name="Shakhova N.V."/>
            <person name="Tyazhelova T.V."/>
            <person name="Vasina D.V."/>
        </authorList>
    </citation>
    <scope>NUCLEOTIDE SEQUENCE [LARGE SCALE GENOMIC DNA]</scope>
    <source>
        <strain evidence="25 26">LE-BIN_3174</strain>
    </source>
</reference>
<keyword evidence="8" id="KW-0336">GPI-anchor</keyword>
<keyword evidence="18" id="KW-0961">Cell wall biogenesis/degradation</keyword>
<feature type="domain" description="NodB homology" evidence="24">
    <location>
        <begin position="209"/>
        <end position="403"/>
    </location>
</feature>
<keyword evidence="7" id="KW-0964">Secreted</keyword>
<comment type="subcellular location">
    <subcellularLocation>
        <location evidence="3">Cell membrane</location>
        <topology evidence="3">Lipid-anchor</topology>
        <topology evidence="3">GPI-anchor</topology>
    </subcellularLocation>
    <subcellularLocation>
        <location evidence="2">Secreted</location>
        <location evidence="2">Cell wall</location>
    </subcellularLocation>
</comment>
<feature type="chain" id="PRO_5020272034" description="chitin deacetylase" evidence="23">
    <location>
        <begin position="18"/>
        <end position="490"/>
    </location>
</feature>
<accession>A0A4R0RNB7</accession>
<dbReference type="PROSITE" id="PS51677">
    <property type="entry name" value="NODB"/>
    <property type="match status" value="1"/>
</dbReference>
<keyword evidence="16" id="KW-0170">Cobalt</keyword>
<keyword evidence="9" id="KW-0479">Metal-binding</keyword>
<comment type="caution">
    <text evidence="25">The sequence shown here is derived from an EMBL/GenBank/DDBJ whole genome shotgun (WGS) entry which is preliminary data.</text>
</comment>
<feature type="region of interest" description="Disordered" evidence="22">
    <location>
        <begin position="39"/>
        <end position="80"/>
    </location>
</feature>
<feature type="region of interest" description="Disordered" evidence="22">
    <location>
        <begin position="437"/>
        <end position="460"/>
    </location>
</feature>
<dbReference type="GO" id="GO:0006032">
    <property type="term" value="P:chitin catabolic process"/>
    <property type="evidence" value="ECO:0007669"/>
    <property type="project" value="UniProtKB-KW"/>
</dbReference>
<evidence type="ECO:0000256" key="18">
    <source>
        <dbReference type="ARBA" id="ARBA00023316"/>
    </source>
</evidence>
<evidence type="ECO:0000256" key="7">
    <source>
        <dbReference type="ARBA" id="ARBA00022525"/>
    </source>
</evidence>
<dbReference type="InterPro" id="IPR050248">
    <property type="entry name" value="Polysacc_deacetylase_ArnD"/>
</dbReference>
<feature type="compositionally biased region" description="Low complexity" evidence="22">
    <location>
        <begin position="40"/>
        <end position="78"/>
    </location>
</feature>
<comment type="similarity">
    <text evidence="4">Belongs to the polysaccharide deacetylase family.</text>
</comment>
<keyword evidence="11" id="KW-0378">Hydrolase</keyword>
<dbReference type="GO" id="GO:0005886">
    <property type="term" value="C:plasma membrane"/>
    <property type="evidence" value="ECO:0007669"/>
    <property type="project" value="UniProtKB-SubCell"/>
</dbReference>
<evidence type="ECO:0000256" key="9">
    <source>
        <dbReference type="ARBA" id="ARBA00022723"/>
    </source>
</evidence>
<proteinExistence type="inferred from homology"/>
<dbReference type="EC" id="3.5.1.41" evidence="20"/>
<dbReference type="InterPro" id="IPR002509">
    <property type="entry name" value="NODB_dom"/>
</dbReference>
<evidence type="ECO:0000256" key="14">
    <source>
        <dbReference type="ARBA" id="ARBA00023180"/>
    </source>
</evidence>
<dbReference type="GO" id="GO:0000272">
    <property type="term" value="P:polysaccharide catabolic process"/>
    <property type="evidence" value="ECO:0007669"/>
    <property type="project" value="UniProtKB-KW"/>
</dbReference>
<dbReference type="GO" id="GO:0009272">
    <property type="term" value="P:fungal-type cell wall biogenesis"/>
    <property type="evidence" value="ECO:0007669"/>
    <property type="project" value="UniProtKB-ARBA"/>
</dbReference>
<dbReference type="GO" id="GO:0071555">
    <property type="term" value="P:cell wall organization"/>
    <property type="evidence" value="ECO:0007669"/>
    <property type="project" value="UniProtKB-KW"/>
</dbReference>
<dbReference type="GO" id="GO:0046872">
    <property type="term" value="F:metal ion binding"/>
    <property type="evidence" value="ECO:0007669"/>
    <property type="project" value="UniProtKB-KW"/>
</dbReference>
<dbReference type="InterPro" id="IPR011330">
    <property type="entry name" value="Glyco_hydro/deAcase_b/a-brl"/>
</dbReference>
<evidence type="ECO:0000256" key="17">
    <source>
        <dbReference type="ARBA" id="ARBA00023288"/>
    </source>
</evidence>
<evidence type="ECO:0000259" key="24">
    <source>
        <dbReference type="PROSITE" id="PS51677"/>
    </source>
</evidence>
<dbReference type="PANTHER" id="PTHR10587:SF133">
    <property type="entry name" value="CHITIN DEACETYLASE 1-RELATED"/>
    <property type="match status" value="1"/>
</dbReference>
<feature type="signal peptide" evidence="23">
    <location>
        <begin position="1"/>
        <end position="17"/>
    </location>
</feature>
<evidence type="ECO:0000256" key="22">
    <source>
        <dbReference type="SAM" id="MobiDB-lite"/>
    </source>
</evidence>
<evidence type="ECO:0000256" key="13">
    <source>
        <dbReference type="ARBA" id="ARBA00023136"/>
    </source>
</evidence>
<keyword evidence="13" id="KW-0472">Membrane</keyword>
<evidence type="ECO:0000256" key="11">
    <source>
        <dbReference type="ARBA" id="ARBA00022801"/>
    </source>
</evidence>
<comment type="cofactor">
    <cofactor evidence="1">
        <name>Co(2+)</name>
        <dbReference type="ChEBI" id="CHEBI:48828"/>
    </cofactor>
</comment>
<evidence type="ECO:0000256" key="12">
    <source>
        <dbReference type="ARBA" id="ARBA00023024"/>
    </source>
</evidence>
<dbReference type="GO" id="GO:0004099">
    <property type="term" value="F:chitin deacetylase activity"/>
    <property type="evidence" value="ECO:0007669"/>
    <property type="project" value="UniProtKB-EC"/>
</dbReference>
<evidence type="ECO:0000256" key="3">
    <source>
        <dbReference type="ARBA" id="ARBA00004609"/>
    </source>
</evidence>
<dbReference type="PANTHER" id="PTHR10587">
    <property type="entry name" value="GLYCOSYL TRANSFERASE-RELATED"/>
    <property type="match status" value="1"/>
</dbReference>
<dbReference type="OrthoDB" id="407355at2759"/>
<protein>
    <recommendedName>
        <fullName evidence="20">chitin deacetylase</fullName>
        <ecNumber evidence="20">3.5.1.41</ecNumber>
    </recommendedName>
</protein>
<keyword evidence="6" id="KW-0134">Cell wall</keyword>
<name>A0A4R0RNB7_9APHY</name>
<evidence type="ECO:0000256" key="21">
    <source>
        <dbReference type="ARBA" id="ARBA00048494"/>
    </source>
</evidence>
<evidence type="ECO:0000256" key="6">
    <source>
        <dbReference type="ARBA" id="ARBA00022512"/>
    </source>
</evidence>
<evidence type="ECO:0000256" key="8">
    <source>
        <dbReference type="ARBA" id="ARBA00022622"/>
    </source>
</evidence>
<gene>
    <name evidence="25" type="primary">CDA2_2</name>
    <name evidence="25" type="ORF">EIP91_008633</name>
</gene>
<dbReference type="EMBL" id="RWJN01000048">
    <property type="protein sequence ID" value="TCD69156.1"/>
    <property type="molecule type" value="Genomic_DNA"/>
</dbReference>
<evidence type="ECO:0000256" key="2">
    <source>
        <dbReference type="ARBA" id="ARBA00004191"/>
    </source>
</evidence>
<sequence>MKLQALAALCSIALVEAKALTGEHAGVFGKHAIIRRQAHPTTSTPPTAAGSSTSGSSASTGTGTTANAPGTTTSAGAPVNTAPSTYDVNGIPPLSDITFGMPTGTTYAAASTVTPGTQPTTIPKAPVIPQFTVNPADWPAMDKPPPTDSPQVQAWMQELNGHTIPDIAPTVDGTCAGDPAAAAQAEQRGWWSCGGWTRPTDIVDCPDKLTWGVSFDDGPAPYTQKLLNYMNTKDIKATFFVVGSRALEYPQLLIEEYMAGHEISVHTWAHPPLTSRTTEQIVAELGWTRMIIQKVLGITPTTMRAPYGDIDDRVRAIALAMGLVPIQWTRAPSGFTFDTNDWHVAGGTVTGVDQMAIFDTILSNATIMDTGFIVLAHDLYEITVDLAIGYTLPAAINHNPPFQLKRIGECNSIPMSNMYVETNTNVTFPGPNATNATNPLPAIKAGSNTTGGSGSGAAANGSGSSDATAVGFPVVGAVVAAGFAALGAML</sequence>
<evidence type="ECO:0000256" key="20">
    <source>
        <dbReference type="ARBA" id="ARBA00024056"/>
    </source>
</evidence>
<keyword evidence="15" id="KW-0119">Carbohydrate metabolism</keyword>
<evidence type="ECO:0000313" key="25">
    <source>
        <dbReference type="EMBL" id="TCD69156.1"/>
    </source>
</evidence>
<organism evidence="25 26">
    <name type="scientific">Steccherinum ochraceum</name>
    <dbReference type="NCBI Taxonomy" id="92696"/>
    <lineage>
        <taxon>Eukaryota</taxon>
        <taxon>Fungi</taxon>
        <taxon>Dikarya</taxon>
        <taxon>Basidiomycota</taxon>
        <taxon>Agaricomycotina</taxon>
        <taxon>Agaricomycetes</taxon>
        <taxon>Polyporales</taxon>
        <taxon>Steccherinaceae</taxon>
        <taxon>Steccherinum</taxon>
    </lineage>
</organism>
<dbReference type="Pfam" id="PF01522">
    <property type="entry name" value="Polysacc_deac_1"/>
    <property type="match status" value="1"/>
</dbReference>
<evidence type="ECO:0000256" key="15">
    <source>
        <dbReference type="ARBA" id="ARBA00023277"/>
    </source>
</evidence>
<dbReference type="Gene3D" id="3.20.20.370">
    <property type="entry name" value="Glycoside hydrolase/deacetylase"/>
    <property type="match status" value="1"/>
</dbReference>
<dbReference type="FunFam" id="3.20.20.370:FF:000004">
    <property type="entry name" value="Related to Chitin deacetylase"/>
    <property type="match status" value="1"/>
</dbReference>
<keyword evidence="26" id="KW-1185">Reference proteome</keyword>
<evidence type="ECO:0000256" key="5">
    <source>
        <dbReference type="ARBA" id="ARBA00022475"/>
    </source>
</evidence>
<keyword evidence="19" id="KW-0624">Polysaccharide degradation</keyword>